<dbReference type="InterPro" id="IPR031330">
    <property type="entry name" value="Gly_Hdrlase_35_cat"/>
</dbReference>
<dbReference type="InterPro" id="IPR017853">
    <property type="entry name" value="GH"/>
</dbReference>
<reference evidence="10" key="3">
    <citation type="submission" date="2020-12" db="UniProtKB">
        <authorList>
            <consortium name="EnsemblPlants"/>
        </authorList>
    </citation>
    <scope>IDENTIFICATION</scope>
</reference>
<organism evidence="10 11">
    <name type="scientific">Physcomitrium patens</name>
    <name type="common">Spreading-leaved earth moss</name>
    <name type="synonym">Physcomitrella patens</name>
    <dbReference type="NCBI Taxonomy" id="3218"/>
    <lineage>
        <taxon>Eukaryota</taxon>
        <taxon>Viridiplantae</taxon>
        <taxon>Streptophyta</taxon>
        <taxon>Embryophyta</taxon>
        <taxon>Bryophyta</taxon>
        <taxon>Bryophytina</taxon>
        <taxon>Bryopsida</taxon>
        <taxon>Funariidae</taxon>
        <taxon>Funariales</taxon>
        <taxon>Funariaceae</taxon>
        <taxon>Physcomitrium</taxon>
    </lineage>
</organism>
<dbReference type="Pfam" id="PF21467">
    <property type="entry name" value="BetaGal_gal-bd"/>
    <property type="match status" value="1"/>
</dbReference>
<evidence type="ECO:0000256" key="8">
    <source>
        <dbReference type="RuleBase" id="RU003679"/>
    </source>
</evidence>
<dbReference type="Pfam" id="PF17834">
    <property type="entry name" value="GHD"/>
    <property type="match status" value="1"/>
</dbReference>
<sequence>MLSSVAIKFRHGNYKTTLGDTSQARLAASRRIMVVSRFSLCLCLVLEVLLQNHLSVAVTVSYDHRALKLDGQRRMLVSGSIHYPRSTPLMWPGLIAKAKEGGLDVIQTYVFWNGHEPTRGVYNYAGRYNLPKFIRLVYEAGMYVNLRIGPYVCAEWNSGGFPAWLRFIPGIEFRTDNEPFKLKREKLFAWQGGPIIMAQIENEYGNIDASYGEAGQRYLNWIANMAVATNTSVPWIMCQQPEAPQLVINTCNGFYCDGWRPNSEDKPAFWTENWTGWFQSWGGGAPTRPVQDIAFSVARFFEKGGSFMNYYMYHGGTNFERTGVESVTTSYDYDAPIDEYGDVRQPKWGHLKDLHAALKLCEPALVEVDTVPTGISLGPNQEVKVKVSNFHELYACPMLLQHVSIITIIWSLQNFVNNAHVYQSSSGTCAAFLASWDTNDSLVTFQGQPYDLPAWSVSILPDCKSVVFNTAKVGAQSVIMTMQGAVPVTNWVSYHEPLGPWGSVFSTNGLLEQIATTKDTTDYLWYMTNVQVAESDVRNISAQATLVMSSLRDAAHTFVNGFYTGTVNANGYEARQPISLRPGSNNITVLSMTMGLQGYGPFLENEKAGIQYGVRIEDLPSGTIELGGSTWTYQVGLQGESKQLFEVNGSLTAEWNTISEVSDQNFLFWIKTRFDMPAGNGSIALDLSSMGKGVVWVNGVNLGRYWSSFTAQRDGCDASCDYRGSYTQSKCLTKCNQYHIPRQWLLPKNNFIVLFEEKGGNPKDISIATRMPQQICSHISQSHPFPFSLTSWTKRDNLTSTLLRAPLTLECAEGQQISRICFASYGTPSGDCEGFVLSSCHANTSYDVLTKACVGRQKCSVPIVSSIFGDDPCPGLSKSLAATAECS</sequence>
<dbReference type="InParanoid" id="A0A7I4ERB6"/>
<dbReference type="EnsemblPlants" id="Pp3c9_9350V3.3">
    <property type="protein sequence ID" value="Pp3c9_9350V3.3"/>
    <property type="gene ID" value="Pp3c9_9350"/>
</dbReference>
<dbReference type="FunFam" id="3.20.20.80:FF:000006">
    <property type="entry name" value="Beta-galactosidase"/>
    <property type="match status" value="1"/>
</dbReference>
<dbReference type="InterPro" id="IPR019801">
    <property type="entry name" value="Glyco_hydro_35_CS"/>
</dbReference>
<dbReference type="SUPFAM" id="SSF49785">
    <property type="entry name" value="Galactose-binding domain-like"/>
    <property type="match status" value="2"/>
</dbReference>
<comment type="similarity">
    <text evidence="2 8">Belongs to the glycosyl hydrolase 35 family.</text>
</comment>
<evidence type="ECO:0000313" key="11">
    <source>
        <dbReference type="Proteomes" id="UP000006727"/>
    </source>
</evidence>
<dbReference type="GO" id="GO:0009505">
    <property type="term" value="C:plant-type cell wall"/>
    <property type="evidence" value="ECO:0000318"/>
    <property type="project" value="GO_Central"/>
</dbReference>
<dbReference type="FunFam" id="2.60.120.260:FF:000261">
    <property type="entry name" value="Beta-galactosidase"/>
    <property type="match status" value="1"/>
</dbReference>
<dbReference type="GO" id="GO:0019388">
    <property type="term" value="P:galactose catabolic process"/>
    <property type="evidence" value="ECO:0000318"/>
    <property type="project" value="GO_Central"/>
</dbReference>
<dbReference type="EC" id="3.2.1.23" evidence="3 7"/>
<dbReference type="InterPro" id="IPR048913">
    <property type="entry name" value="BetaGal_gal-bd"/>
</dbReference>
<dbReference type="CDD" id="cd22842">
    <property type="entry name" value="Gal_Rha_Lectin_BGal"/>
    <property type="match status" value="1"/>
</dbReference>
<evidence type="ECO:0000256" key="5">
    <source>
        <dbReference type="ARBA" id="ARBA00022801"/>
    </source>
</evidence>
<dbReference type="InterPro" id="IPR043159">
    <property type="entry name" value="Lectin_gal-bd_sf"/>
</dbReference>
<evidence type="ECO:0000259" key="9">
    <source>
        <dbReference type="PROSITE" id="PS50228"/>
    </source>
</evidence>
<evidence type="ECO:0000256" key="3">
    <source>
        <dbReference type="ARBA" id="ARBA00012756"/>
    </source>
</evidence>
<name>A0A7I4ERB6_PHYPA</name>
<keyword evidence="6 7" id="KW-0326">Glycosidase</keyword>
<dbReference type="GO" id="GO:0004565">
    <property type="term" value="F:beta-galactosidase activity"/>
    <property type="evidence" value="ECO:0000318"/>
    <property type="project" value="GO_Central"/>
</dbReference>
<dbReference type="Proteomes" id="UP000006727">
    <property type="component" value="Chromosome 9"/>
</dbReference>
<keyword evidence="11" id="KW-1185">Reference proteome</keyword>
<dbReference type="AlphaFoldDB" id="A0A7I4ERB6"/>
<comment type="catalytic activity">
    <reaction evidence="1 7">
        <text>Hydrolysis of terminal non-reducing beta-D-galactose residues in beta-D-galactosides.</text>
        <dbReference type="EC" id="3.2.1.23"/>
    </reaction>
</comment>
<protein>
    <recommendedName>
        <fullName evidence="3 7">Beta-galactosidase</fullName>
        <ecNumber evidence="3 7">3.2.1.23</ecNumber>
    </recommendedName>
</protein>
<dbReference type="InterPro" id="IPR000922">
    <property type="entry name" value="Lectin_gal-bd_dom"/>
</dbReference>
<reference evidence="10 11" key="1">
    <citation type="journal article" date="2008" name="Science">
        <title>The Physcomitrella genome reveals evolutionary insights into the conquest of land by plants.</title>
        <authorList>
            <person name="Rensing S."/>
            <person name="Lang D."/>
            <person name="Zimmer A."/>
            <person name="Terry A."/>
            <person name="Salamov A."/>
            <person name="Shapiro H."/>
            <person name="Nishiyama T."/>
            <person name="Perroud P.-F."/>
            <person name="Lindquist E."/>
            <person name="Kamisugi Y."/>
            <person name="Tanahashi T."/>
            <person name="Sakakibara K."/>
            <person name="Fujita T."/>
            <person name="Oishi K."/>
            <person name="Shin-I T."/>
            <person name="Kuroki Y."/>
            <person name="Toyoda A."/>
            <person name="Suzuki Y."/>
            <person name="Hashimoto A."/>
            <person name="Yamaguchi K."/>
            <person name="Sugano A."/>
            <person name="Kohara Y."/>
            <person name="Fujiyama A."/>
            <person name="Anterola A."/>
            <person name="Aoki S."/>
            <person name="Ashton N."/>
            <person name="Barbazuk W.B."/>
            <person name="Barker E."/>
            <person name="Bennetzen J."/>
            <person name="Bezanilla M."/>
            <person name="Blankenship R."/>
            <person name="Cho S.H."/>
            <person name="Dutcher S."/>
            <person name="Estelle M."/>
            <person name="Fawcett J.A."/>
            <person name="Gundlach H."/>
            <person name="Hanada K."/>
            <person name="Heyl A."/>
            <person name="Hicks K.A."/>
            <person name="Hugh J."/>
            <person name="Lohr M."/>
            <person name="Mayer K."/>
            <person name="Melkozernov A."/>
            <person name="Murata T."/>
            <person name="Nelson D."/>
            <person name="Pils B."/>
            <person name="Prigge M."/>
            <person name="Reiss B."/>
            <person name="Renner T."/>
            <person name="Rombauts S."/>
            <person name="Rushton P."/>
            <person name="Sanderfoot A."/>
            <person name="Schween G."/>
            <person name="Shiu S.-H."/>
            <person name="Stueber K."/>
            <person name="Theodoulou F.L."/>
            <person name="Tu H."/>
            <person name="Van de Peer Y."/>
            <person name="Verrier P.J."/>
            <person name="Waters E."/>
            <person name="Wood A."/>
            <person name="Yang L."/>
            <person name="Cove D."/>
            <person name="Cuming A."/>
            <person name="Hasebe M."/>
            <person name="Lucas S."/>
            <person name="Mishler D.B."/>
            <person name="Reski R."/>
            <person name="Grigoriev I."/>
            <person name="Quatrano R.S."/>
            <person name="Boore J.L."/>
        </authorList>
    </citation>
    <scope>NUCLEOTIDE SEQUENCE [LARGE SCALE GENOMIC DNA]</scope>
    <source>
        <strain evidence="10 11">cv. Gransden 2004</strain>
    </source>
</reference>
<dbReference type="EMBL" id="ABEU02000009">
    <property type="status" value="NOT_ANNOTATED_CDS"/>
    <property type="molecule type" value="Genomic_DNA"/>
</dbReference>
<dbReference type="GO" id="GO:0005773">
    <property type="term" value="C:vacuole"/>
    <property type="evidence" value="ECO:0000318"/>
    <property type="project" value="GO_Central"/>
</dbReference>
<evidence type="ECO:0000313" key="10">
    <source>
        <dbReference type="EnsemblPlants" id="Pp3c9_9350V3.3"/>
    </source>
</evidence>
<proteinExistence type="inferred from homology"/>
<keyword evidence="4" id="KW-0732">Signal</keyword>
<dbReference type="Gene3D" id="2.60.120.260">
    <property type="entry name" value="Galactose-binding domain-like"/>
    <property type="match status" value="2"/>
</dbReference>
<dbReference type="Gene3D" id="2.60.120.740">
    <property type="match status" value="1"/>
</dbReference>
<reference evidence="10 11" key="2">
    <citation type="journal article" date="2018" name="Plant J.">
        <title>The Physcomitrella patens chromosome-scale assembly reveals moss genome structure and evolution.</title>
        <authorList>
            <person name="Lang D."/>
            <person name="Ullrich K.K."/>
            <person name="Murat F."/>
            <person name="Fuchs J."/>
            <person name="Jenkins J."/>
            <person name="Haas F.B."/>
            <person name="Piednoel M."/>
            <person name="Gundlach H."/>
            <person name="Van Bel M."/>
            <person name="Meyberg R."/>
            <person name="Vives C."/>
            <person name="Morata J."/>
            <person name="Symeonidi A."/>
            <person name="Hiss M."/>
            <person name="Muchero W."/>
            <person name="Kamisugi Y."/>
            <person name="Saleh O."/>
            <person name="Blanc G."/>
            <person name="Decker E.L."/>
            <person name="van Gessel N."/>
            <person name="Grimwood J."/>
            <person name="Hayes R.D."/>
            <person name="Graham S.W."/>
            <person name="Gunter L.E."/>
            <person name="McDaniel S.F."/>
            <person name="Hoernstein S.N.W."/>
            <person name="Larsson A."/>
            <person name="Li F.W."/>
            <person name="Perroud P.F."/>
            <person name="Phillips J."/>
            <person name="Ranjan P."/>
            <person name="Rokshar D.S."/>
            <person name="Rothfels C.J."/>
            <person name="Schneider L."/>
            <person name="Shu S."/>
            <person name="Stevenson D.W."/>
            <person name="Thummler F."/>
            <person name="Tillich M."/>
            <person name="Villarreal Aguilar J.C."/>
            <person name="Widiez T."/>
            <person name="Wong G.K."/>
            <person name="Wymore A."/>
            <person name="Zhang Y."/>
            <person name="Zimmer A.D."/>
            <person name="Quatrano R.S."/>
            <person name="Mayer K.F.X."/>
            <person name="Goodstein D."/>
            <person name="Casacuberta J.M."/>
            <person name="Vandepoele K."/>
            <person name="Reski R."/>
            <person name="Cuming A.C."/>
            <person name="Tuskan G.A."/>
            <person name="Maumus F."/>
            <person name="Salse J."/>
            <person name="Schmutz J."/>
            <person name="Rensing S.A."/>
        </authorList>
    </citation>
    <scope>NUCLEOTIDE SEQUENCE [LARGE SCALE GENOMIC DNA]</scope>
    <source>
        <strain evidence="10 11">cv. Gransden 2004</strain>
    </source>
</reference>
<dbReference type="PRINTS" id="PR00742">
    <property type="entry name" value="GLHYDRLASE35"/>
</dbReference>
<dbReference type="GO" id="GO:0009827">
    <property type="term" value="P:plant-type cell wall modification"/>
    <property type="evidence" value="ECO:0000318"/>
    <property type="project" value="GO_Central"/>
</dbReference>
<dbReference type="InterPro" id="IPR001944">
    <property type="entry name" value="Glycoside_Hdrlase_35"/>
</dbReference>
<evidence type="ECO:0000256" key="2">
    <source>
        <dbReference type="ARBA" id="ARBA00009809"/>
    </source>
</evidence>
<dbReference type="SUPFAM" id="SSF51445">
    <property type="entry name" value="(Trans)glycosidases"/>
    <property type="match status" value="1"/>
</dbReference>
<dbReference type="Gene3D" id="3.20.20.80">
    <property type="entry name" value="Glycosidases"/>
    <property type="match status" value="1"/>
</dbReference>
<dbReference type="PROSITE" id="PS50228">
    <property type="entry name" value="SUEL_LECTIN"/>
    <property type="match status" value="1"/>
</dbReference>
<evidence type="ECO:0000256" key="7">
    <source>
        <dbReference type="RuleBase" id="RU000675"/>
    </source>
</evidence>
<dbReference type="InterPro" id="IPR008979">
    <property type="entry name" value="Galactose-bd-like_sf"/>
</dbReference>
<dbReference type="Gramene" id="Pp3c9_9350V3.3">
    <property type="protein sequence ID" value="Pp3c9_9350V3.3"/>
    <property type="gene ID" value="Pp3c9_9350"/>
</dbReference>
<evidence type="ECO:0000256" key="1">
    <source>
        <dbReference type="ARBA" id="ARBA00001412"/>
    </source>
</evidence>
<feature type="domain" description="SUEL-type lectin" evidence="9">
    <location>
        <begin position="801"/>
        <end position="887"/>
    </location>
</feature>
<dbReference type="GO" id="GO:0030246">
    <property type="term" value="F:carbohydrate binding"/>
    <property type="evidence" value="ECO:0007669"/>
    <property type="project" value="InterPro"/>
</dbReference>
<evidence type="ECO:0000256" key="4">
    <source>
        <dbReference type="ARBA" id="ARBA00022729"/>
    </source>
</evidence>
<dbReference type="InterPro" id="IPR041392">
    <property type="entry name" value="GHD"/>
</dbReference>
<dbReference type="Pfam" id="PF01301">
    <property type="entry name" value="Glyco_hydro_35"/>
    <property type="match status" value="1"/>
</dbReference>
<evidence type="ECO:0000256" key="6">
    <source>
        <dbReference type="ARBA" id="ARBA00023295"/>
    </source>
</evidence>
<dbReference type="FunFam" id="2.60.120.260:FF:000262">
    <property type="entry name" value="Beta-galactosidase"/>
    <property type="match status" value="1"/>
</dbReference>
<dbReference type="PANTHER" id="PTHR23421">
    <property type="entry name" value="BETA-GALACTOSIDASE RELATED"/>
    <property type="match status" value="1"/>
</dbReference>
<keyword evidence="5 7" id="KW-0378">Hydrolase</keyword>
<accession>A0A7I4ERB6</accession>
<dbReference type="PROSITE" id="PS01182">
    <property type="entry name" value="GLYCOSYL_HYDROL_F35"/>
    <property type="match status" value="1"/>
</dbReference>
<gene>
    <name evidence="10" type="primary">LOC112287151</name>
</gene>
<dbReference type="Pfam" id="PF02140">
    <property type="entry name" value="SUEL_Lectin"/>
    <property type="match status" value="1"/>
</dbReference>